<dbReference type="RefSeq" id="WP_268267230.1">
    <property type="nucleotide sequence ID" value="NZ_JALQCW010000108.1"/>
</dbReference>
<accession>A0A9X1Z1Y6</accession>
<dbReference type="EMBL" id="JALQCW010000108">
    <property type="protein sequence ID" value="MCK9802129.1"/>
    <property type="molecule type" value="Genomic_DNA"/>
</dbReference>
<proteinExistence type="predicted"/>
<comment type="caution">
    <text evidence="1">The sequence shown here is derived from an EMBL/GenBank/DDBJ whole genome shotgun (WGS) entry which is preliminary data.</text>
</comment>
<reference evidence="1 2" key="1">
    <citation type="journal article" date="2022" name="Int. J. Syst. Evol. Microbiol.">
        <title>Pseudomonas aegrilactucae sp. nov. and Pseudomonas morbosilactucae sp. nov., pathogens causing bacterial rot of lettuce in Japan.</title>
        <authorList>
            <person name="Sawada H."/>
            <person name="Fujikawa T."/>
            <person name="Satou M."/>
        </authorList>
    </citation>
    <scope>NUCLEOTIDE SEQUENCE [LARGE SCALE GENOMIC DNA]</scope>
    <source>
        <strain evidence="1 2">MAFF 302030</strain>
    </source>
</reference>
<dbReference type="Proteomes" id="UP001155059">
    <property type="component" value="Unassembled WGS sequence"/>
</dbReference>
<dbReference type="AlphaFoldDB" id="A0A9X1Z1Y6"/>
<evidence type="ECO:0000313" key="1">
    <source>
        <dbReference type="EMBL" id="MCK9802129.1"/>
    </source>
</evidence>
<name>A0A9X1Z1Y6_9PSED</name>
<organism evidence="1 2">
    <name type="scientific">Pseudomonas morbosilactucae</name>
    <dbReference type="NCBI Taxonomy" id="2938197"/>
    <lineage>
        <taxon>Bacteria</taxon>
        <taxon>Pseudomonadati</taxon>
        <taxon>Pseudomonadota</taxon>
        <taxon>Gammaproteobacteria</taxon>
        <taxon>Pseudomonadales</taxon>
        <taxon>Pseudomonadaceae</taxon>
        <taxon>Pseudomonas</taxon>
    </lineage>
</organism>
<reference evidence="1 2" key="2">
    <citation type="journal article" date="2023" name="Plant Pathol.">
        <title>Dismantling and reorganizing Pseudomonas marginalis sensu#lato.</title>
        <authorList>
            <person name="Sawada H."/>
            <person name="Fujikawa T."/>
            <person name="Satou M."/>
        </authorList>
    </citation>
    <scope>NUCLEOTIDE SEQUENCE [LARGE SCALE GENOMIC DNA]</scope>
    <source>
        <strain evidence="1 2">MAFF 302030</strain>
    </source>
</reference>
<protein>
    <submittedName>
        <fullName evidence="1">Uncharacterized protein</fullName>
    </submittedName>
</protein>
<evidence type="ECO:0000313" key="2">
    <source>
        <dbReference type="Proteomes" id="UP001155059"/>
    </source>
</evidence>
<gene>
    <name evidence="1" type="ORF">M1B34_31835</name>
</gene>
<sequence>MSTNANTRIWDQVDVTDPSATKNFTGMGGFKGTAIKPTYLMHKATEVFGPCGEGWGWVVLEDRFDEGGPLQAPTKEWPDAPRINAKLHTLKIELWYLGKDGQKCTIQHYGHTPFVYFQQGKIMTDWEAAKKSLTDAIGKCLQPLGFAADIHMGLFDDAAYVDAVRDEVAITKAEDKVTEEARQKQERLDYIKSVVETMQGAKSAQELKKIHDHAVRILAARKDNGAVQRINKELNDLSPKFDQESAA</sequence>